<dbReference type="InterPro" id="IPR043472">
    <property type="entry name" value="Macro_dom-like"/>
</dbReference>
<keyword evidence="2 10" id="KW-0031">Aminopeptidase</keyword>
<dbReference type="SUPFAM" id="SSF52949">
    <property type="entry name" value="Macro domain-like"/>
    <property type="match status" value="1"/>
</dbReference>
<dbReference type="Gene3D" id="3.40.220.10">
    <property type="entry name" value="Leucine Aminopeptidase, subunit E, domain 1"/>
    <property type="match status" value="1"/>
</dbReference>
<dbReference type="SUPFAM" id="SSF53187">
    <property type="entry name" value="Zn-dependent exopeptidases"/>
    <property type="match status" value="1"/>
</dbReference>
<evidence type="ECO:0000313" key="10">
    <source>
        <dbReference type="EMBL" id="MBL0749750.1"/>
    </source>
</evidence>
<keyword evidence="11" id="KW-1185">Reference proteome</keyword>
<evidence type="ECO:0000256" key="1">
    <source>
        <dbReference type="ARBA" id="ARBA00009528"/>
    </source>
</evidence>
<dbReference type="Gene3D" id="3.40.630.10">
    <property type="entry name" value="Zn peptidases"/>
    <property type="match status" value="1"/>
</dbReference>
<dbReference type="Pfam" id="PF00883">
    <property type="entry name" value="Peptidase_M17"/>
    <property type="match status" value="1"/>
</dbReference>
<accession>A0ABS1LDP6</accession>
<protein>
    <recommendedName>
        <fullName evidence="7">Probable cytosol aminopeptidase</fullName>
    </recommendedName>
    <alternativeName>
        <fullName evidence="8">Leucine aminopeptidase</fullName>
    </alternativeName>
    <alternativeName>
        <fullName evidence="5">Leucyl aminopeptidase</fullName>
    </alternativeName>
</protein>
<dbReference type="InterPro" id="IPR000819">
    <property type="entry name" value="Peptidase_M17_C"/>
</dbReference>
<name>A0ABS1LDP6_9ACTN</name>
<dbReference type="GO" id="GO:0004177">
    <property type="term" value="F:aminopeptidase activity"/>
    <property type="evidence" value="ECO:0007669"/>
    <property type="project" value="UniProtKB-KW"/>
</dbReference>
<comment type="similarity">
    <text evidence="1">Belongs to the peptidase M17 family.</text>
</comment>
<proteinExistence type="inferred from homology"/>
<organism evidence="10 11">
    <name type="scientific">Nocardioides baculatus</name>
    <dbReference type="NCBI Taxonomy" id="2801337"/>
    <lineage>
        <taxon>Bacteria</taxon>
        <taxon>Bacillati</taxon>
        <taxon>Actinomycetota</taxon>
        <taxon>Actinomycetes</taxon>
        <taxon>Propionibacteriales</taxon>
        <taxon>Nocardioidaceae</taxon>
        <taxon>Nocardioides</taxon>
    </lineage>
</organism>
<keyword evidence="4" id="KW-0378">Hydrolase</keyword>
<reference evidence="10 11" key="1">
    <citation type="submission" date="2021-01" db="EMBL/GenBank/DDBJ databases">
        <title>Genome seq and assembly of Nocardiodes sp. G10.</title>
        <authorList>
            <person name="Chhetri G."/>
        </authorList>
    </citation>
    <scope>NUCLEOTIDE SEQUENCE [LARGE SCALE GENOMIC DNA]</scope>
    <source>
        <strain evidence="10 11">G10</strain>
    </source>
</reference>
<dbReference type="InterPro" id="IPR008283">
    <property type="entry name" value="Peptidase_M17_N"/>
</dbReference>
<evidence type="ECO:0000256" key="2">
    <source>
        <dbReference type="ARBA" id="ARBA00022438"/>
    </source>
</evidence>
<dbReference type="Pfam" id="PF02789">
    <property type="entry name" value="Peptidase_M17_N"/>
    <property type="match status" value="1"/>
</dbReference>
<dbReference type="PROSITE" id="PS00631">
    <property type="entry name" value="CYTOSOL_AP"/>
    <property type="match status" value="1"/>
</dbReference>
<sequence>MASTSRSTAQLPQQVSPPQFALSPALPHQIGGAEVWAFPVVPDPAGPLLGPGADEASEALGVDLLAALEAARGTGRAGEVTTVPVGSADRDDDVVLVLLVGVGEGSATDLRRAGAAVARATKDRASVVTTLAAIAPDEGLGAFVVGAMLASFSFHWRSTGPKERPVARIVLADIDDDGADDELARAIALGGAGWRSRALATVPANLKTPAWLAEQAVEVGETAGLDVTVWDEHALAEEGFGGLLAVGGGSVNPPRLIRMDYAPPGANRRTPTVVLVGKGITFDTGGLDIKPSEGMLTMKRDMSGGGAVIATMAALRDVDCPVRVVGLVPAAENSVSASAMRPGDVITHYGGRTSEVNNTDAEGRLVLADAMAYAVSEIAPKALLDIATLTGAMKVSLGQWTGGYFANDEALAGHVESAAGASGENVWRMPLVADYEEKVTSKIADGDNAAGGAGAITAALFLQHFAGDVPWVHVDFASAAESPADRHEWTAGPSGWGPRLLLTWLGSEDPLEGIA</sequence>
<dbReference type="CDD" id="cd00433">
    <property type="entry name" value="Peptidase_M17"/>
    <property type="match status" value="1"/>
</dbReference>
<gene>
    <name evidence="10" type="ORF">JI751_19180</name>
</gene>
<evidence type="ECO:0000259" key="9">
    <source>
        <dbReference type="PROSITE" id="PS00631"/>
    </source>
</evidence>
<dbReference type="PANTHER" id="PTHR11963">
    <property type="entry name" value="LEUCINE AMINOPEPTIDASE-RELATED"/>
    <property type="match status" value="1"/>
</dbReference>
<evidence type="ECO:0000256" key="6">
    <source>
        <dbReference type="ARBA" id="ARBA00049972"/>
    </source>
</evidence>
<dbReference type="PANTHER" id="PTHR11963:SF23">
    <property type="entry name" value="CYTOSOL AMINOPEPTIDASE"/>
    <property type="match status" value="1"/>
</dbReference>
<comment type="function">
    <text evidence="6">Presumably involved in the processing and regular turnover of intracellular proteins. Catalyzes the removal of unsubstituted N-terminal amino acids from various peptides.</text>
</comment>
<evidence type="ECO:0000256" key="5">
    <source>
        <dbReference type="ARBA" id="ARBA00033172"/>
    </source>
</evidence>
<dbReference type="PRINTS" id="PR00481">
    <property type="entry name" value="LAMNOPPTDASE"/>
</dbReference>
<evidence type="ECO:0000256" key="7">
    <source>
        <dbReference type="ARBA" id="ARBA00050021"/>
    </source>
</evidence>
<evidence type="ECO:0000256" key="3">
    <source>
        <dbReference type="ARBA" id="ARBA00022670"/>
    </source>
</evidence>
<evidence type="ECO:0000256" key="4">
    <source>
        <dbReference type="ARBA" id="ARBA00022801"/>
    </source>
</evidence>
<comment type="caution">
    <text evidence="10">The sequence shown here is derived from an EMBL/GenBank/DDBJ whole genome shotgun (WGS) entry which is preliminary data.</text>
</comment>
<dbReference type="InterPro" id="IPR011356">
    <property type="entry name" value="Leucine_aapep/pepB"/>
</dbReference>
<evidence type="ECO:0000256" key="8">
    <source>
        <dbReference type="ARBA" id="ARBA00050061"/>
    </source>
</evidence>
<dbReference type="Proteomes" id="UP000636918">
    <property type="component" value="Unassembled WGS sequence"/>
</dbReference>
<feature type="domain" description="Cytosol aminopeptidase" evidence="9">
    <location>
        <begin position="358"/>
        <end position="365"/>
    </location>
</feature>
<evidence type="ECO:0000313" key="11">
    <source>
        <dbReference type="Proteomes" id="UP000636918"/>
    </source>
</evidence>
<dbReference type="RefSeq" id="WP_201940243.1">
    <property type="nucleotide sequence ID" value="NZ_JAERSG010000007.1"/>
</dbReference>
<keyword evidence="3" id="KW-0645">Protease</keyword>
<dbReference type="EMBL" id="JAERSG010000007">
    <property type="protein sequence ID" value="MBL0749750.1"/>
    <property type="molecule type" value="Genomic_DNA"/>
</dbReference>